<sequence>MEAIRSKFCRKDDDPKGSTGWVMHQYSTADLGLNTTAAICKIQFKASSAKINNKRQGDQTQMSINPTPHKKPRLEDKGSHSHSHDHDQTNGDCDGNDDDCDDIFYYAGYSNAMLEKEKENPSFSETQEEDCFGQLVADTNPNEDALGTSQTIIDYDGLPVIEPLDYLGSDQCNGGFDHQLMIPTGFEFDNFCTMHNLIFC</sequence>
<accession>A0A1R3GNF0</accession>
<dbReference type="EMBL" id="AWUE01022105">
    <property type="protein sequence ID" value="OMO59540.1"/>
    <property type="molecule type" value="Genomic_DNA"/>
</dbReference>
<organism evidence="2 3">
    <name type="scientific">Corchorus olitorius</name>
    <dbReference type="NCBI Taxonomy" id="93759"/>
    <lineage>
        <taxon>Eukaryota</taxon>
        <taxon>Viridiplantae</taxon>
        <taxon>Streptophyta</taxon>
        <taxon>Embryophyta</taxon>
        <taxon>Tracheophyta</taxon>
        <taxon>Spermatophyta</taxon>
        <taxon>Magnoliopsida</taxon>
        <taxon>eudicotyledons</taxon>
        <taxon>Gunneridae</taxon>
        <taxon>Pentapetalae</taxon>
        <taxon>rosids</taxon>
        <taxon>malvids</taxon>
        <taxon>Malvales</taxon>
        <taxon>Malvaceae</taxon>
        <taxon>Grewioideae</taxon>
        <taxon>Apeibeae</taxon>
        <taxon>Corchorus</taxon>
    </lineage>
</organism>
<evidence type="ECO:0000313" key="3">
    <source>
        <dbReference type="Proteomes" id="UP000187203"/>
    </source>
</evidence>
<dbReference type="AlphaFoldDB" id="A0A1R3GNF0"/>
<reference evidence="3" key="1">
    <citation type="submission" date="2013-09" db="EMBL/GenBank/DDBJ databases">
        <title>Corchorus olitorius genome sequencing.</title>
        <authorList>
            <person name="Alam M."/>
            <person name="Haque M.S."/>
            <person name="Islam M.S."/>
            <person name="Emdad E.M."/>
            <person name="Islam M.M."/>
            <person name="Ahmed B."/>
            <person name="Halim A."/>
            <person name="Hossen Q.M.M."/>
            <person name="Hossain M.Z."/>
            <person name="Ahmed R."/>
            <person name="Khan M.M."/>
            <person name="Islam R."/>
            <person name="Rashid M.M."/>
            <person name="Khan S.A."/>
            <person name="Rahman M.S."/>
            <person name="Alam M."/>
            <person name="Yahiya A.S."/>
            <person name="Khan M.S."/>
            <person name="Azam M.S."/>
            <person name="Haque T."/>
            <person name="Lashkar M.Z.H."/>
            <person name="Akhand A.I."/>
            <person name="Morshed G."/>
            <person name="Roy S."/>
            <person name="Uddin K.S."/>
            <person name="Rabeya T."/>
            <person name="Hossain A.S."/>
            <person name="Chowdhury A."/>
            <person name="Snigdha A.R."/>
            <person name="Mortoza M.S."/>
            <person name="Matin S.A."/>
            <person name="Hoque S.M.E."/>
            <person name="Islam M.K."/>
            <person name="Roy D.K."/>
            <person name="Haider R."/>
            <person name="Moosa M.M."/>
            <person name="Elias S.M."/>
            <person name="Hasan A.M."/>
            <person name="Jahan S."/>
            <person name="Shafiuddin M."/>
            <person name="Mahmood N."/>
            <person name="Shommy N.S."/>
        </authorList>
    </citation>
    <scope>NUCLEOTIDE SEQUENCE [LARGE SCALE GENOMIC DNA]</scope>
    <source>
        <strain evidence="3">cv. O-4</strain>
    </source>
</reference>
<evidence type="ECO:0000256" key="1">
    <source>
        <dbReference type="SAM" id="MobiDB-lite"/>
    </source>
</evidence>
<feature type="compositionally biased region" description="Basic and acidic residues" evidence="1">
    <location>
        <begin position="73"/>
        <end position="89"/>
    </location>
</feature>
<proteinExistence type="predicted"/>
<comment type="caution">
    <text evidence="2">The sequence shown here is derived from an EMBL/GenBank/DDBJ whole genome shotgun (WGS) entry which is preliminary data.</text>
</comment>
<gene>
    <name evidence="2" type="ORF">COLO4_34180</name>
</gene>
<name>A0A1R3GNF0_9ROSI</name>
<protein>
    <recommendedName>
        <fullName evidence="4">No apical meristem (NAM) protein</fullName>
    </recommendedName>
</protein>
<feature type="region of interest" description="Disordered" evidence="1">
    <location>
        <begin position="51"/>
        <end position="94"/>
    </location>
</feature>
<dbReference type="OrthoDB" id="10453178at2759"/>
<evidence type="ECO:0008006" key="4">
    <source>
        <dbReference type="Google" id="ProtNLM"/>
    </source>
</evidence>
<keyword evidence="3" id="KW-1185">Reference proteome</keyword>
<dbReference type="Proteomes" id="UP000187203">
    <property type="component" value="Unassembled WGS sequence"/>
</dbReference>
<evidence type="ECO:0000313" key="2">
    <source>
        <dbReference type="EMBL" id="OMO59540.1"/>
    </source>
</evidence>